<organism evidence="2">
    <name type="scientific">Bradyrhizobium sp. LLZ17</name>
    <dbReference type="NCBI Taxonomy" id="3239388"/>
    <lineage>
        <taxon>Bacteria</taxon>
        <taxon>Pseudomonadati</taxon>
        <taxon>Pseudomonadota</taxon>
        <taxon>Alphaproteobacteria</taxon>
        <taxon>Hyphomicrobiales</taxon>
        <taxon>Nitrobacteraceae</taxon>
        <taxon>Bradyrhizobium</taxon>
    </lineage>
</organism>
<evidence type="ECO:0000256" key="1">
    <source>
        <dbReference type="SAM" id="MobiDB-lite"/>
    </source>
</evidence>
<evidence type="ECO:0000313" key="2">
    <source>
        <dbReference type="EMBL" id="XDV59114.1"/>
    </source>
</evidence>
<accession>A0AB39XNU2</accession>
<dbReference type="RefSeq" id="WP_369723649.1">
    <property type="nucleotide sequence ID" value="NZ_CP165734.1"/>
</dbReference>
<reference evidence="2" key="1">
    <citation type="submission" date="2024-08" db="EMBL/GenBank/DDBJ databases">
        <authorList>
            <person name="Chaddad Z."/>
            <person name="Lamrabet M."/>
            <person name="Bouhnik O."/>
            <person name="Alami S."/>
            <person name="Wipf D."/>
            <person name="Courty P.E."/>
            <person name="Missbah El Idrissi M."/>
        </authorList>
    </citation>
    <scope>NUCLEOTIDE SEQUENCE</scope>
    <source>
        <strain evidence="2">LLZ17</strain>
    </source>
</reference>
<proteinExistence type="predicted"/>
<feature type="region of interest" description="Disordered" evidence="1">
    <location>
        <begin position="94"/>
        <end position="117"/>
    </location>
</feature>
<protein>
    <submittedName>
        <fullName evidence="2">Uncharacterized protein</fullName>
    </submittedName>
</protein>
<dbReference type="AlphaFoldDB" id="A0AB39XNU2"/>
<sequence>MSEMVDVETWMQQVNEAVAEFNAVIAGIDERLVVAEGQNWALTRLLYSFVKREILPREAAKKQVREMIAVIKEHEAGDLEKTFLDSAQRLFEELVDDERPPQPPSRFSVIQGGKSEK</sequence>
<name>A0AB39XNU2_9BRAD</name>
<gene>
    <name evidence="2" type="ORF">AB8Z38_06715</name>
</gene>
<dbReference type="EMBL" id="CP165734">
    <property type="protein sequence ID" value="XDV59114.1"/>
    <property type="molecule type" value="Genomic_DNA"/>
</dbReference>